<dbReference type="SMART" id="SM00421">
    <property type="entry name" value="HTH_LUXR"/>
    <property type="match status" value="1"/>
</dbReference>
<evidence type="ECO:0000256" key="2">
    <source>
        <dbReference type="ARBA" id="ARBA00023125"/>
    </source>
</evidence>
<evidence type="ECO:0000256" key="1">
    <source>
        <dbReference type="ARBA" id="ARBA00023015"/>
    </source>
</evidence>
<evidence type="ECO:0000313" key="5">
    <source>
        <dbReference type="EMBL" id="ENO97506.1"/>
    </source>
</evidence>
<reference evidence="5 6" key="1">
    <citation type="submission" date="2012-09" db="EMBL/GenBank/DDBJ databases">
        <title>Draft Genome Sequences of 6 Strains from Genus Thauera.</title>
        <authorList>
            <person name="Liu B."/>
            <person name="Shapleigh J.P."/>
            <person name="Frostegard A.H."/>
        </authorList>
    </citation>
    <scope>NUCLEOTIDE SEQUENCE [LARGE SCALE GENOMIC DNA]</scope>
    <source>
        <strain evidence="5 6">B4P</strain>
    </source>
</reference>
<dbReference type="GO" id="GO:0003677">
    <property type="term" value="F:DNA binding"/>
    <property type="evidence" value="ECO:0007669"/>
    <property type="project" value="UniProtKB-KW"/>
</dbReference>
<sequence length="237" mass="26951">MVESKREEEDTGERMLSRFADHFATCAGTIISNTGWVSYVIGPELRIKHFLICNTNGAERADYEANFAHLDPLSPMHCIARQRFVACLHDELSTHSPDHLAYRQGFMQPHRIVDALEMILRSESGICVGISLIRHHRAPEFSALEQRQADALRGLGDFMLSRLLPTRLTGVDFICERFPAITPREATLMQLVLMGLSNKQICRELSISLPTVKSHLFNVFRKTNVHSRTELIARLLR</sequence>
<dbReference type="InterPro" id="IPR016032">
    <property type="entry name" value="Sig_transdc_resp-reg_C-effctor"/>
</dbReference>
<organism evidence="5 6">
    <name type="scientific">Thauera phenylacetica B4P</name>
    <dbReference type="NCBI Taxonomy" id="1234382"/>
    <lineage>
        <taxon>Bacteria</taxon>
        <taxon>Pseudomonadati</taxon>
        <taxon>Pseudomonadota</taxon>
        <taxon>Betaproteobacteria</taxon>
        <taxon>Rhodocyclales</taxon>
        <taxon>Zoogloeaceae</taxon>
        <taxon>Thauera</taxon>
    </lineage>
</organism>
<keyword evidence="2" id="KW-0238">DNA-binding</keyword>
<dbReference type="PROSITE" id="PS50043">
    <property type="entry name" value="HTH_LUXR_2"/>
    <property type="match status" value="1"/>
</dbReference>
<keyword evidence="3" id="KW-0804">Transcription</keyword>
<dbReference type="SUPFAM" id="SSF46894">
    <property type="entry name" value="C-terminal effector domain of the bipartite response regulators"/>
    <property type="match status" value="1"/>
</dbReference>
<dbReference type="Proteomes" id="UP000013047">
    <property type="component" value="Unassembled WGS sequence"/>
</dbReference>
<dbReference type="InterPro" id="IPR036388">
    <property type="entry name" value="WH-like_DNA-bd_sf"/>
</dbReference>
<protein>
    <submittedName>
        <fullName evidence="5">LuxR family transcriptional regulator</fullName>
    </submittedName>
</protein>
<dbReference type="EMBL" id="AMXF01000044">
    <property type="protein sequence ID" value="ENO97506.1"/>
    <property type="molecule type" value="Genomic_DNA"/>
</dbReference>
<evidence type="ECO:0000259" key="4">
    <source>
        <dbReference type="PROSITE" id="PS50043"/>
    </source>
</evidence>
<dbReference type="PRINTS" id="PR00038">
    <property type="entry name" value="HTHLUXR"/>
</dbReference>
<comment type="caution">
    <text evidence="5">The sequence shown here is derived from an EMBL/GenBank/DDBJ whole genome shotgun (WGS) entry which is preliminary data.</text>
</comment>
<dbReference type="CDD" id="cd06170">
    <property type="entry name" value="LuxR_C_like"/>
    <property type="match status" value="1"/>
</dbReference>
<dbReference type="OrthoDB" id="1806906at2"/>
<dbReference type="Pfam" id="PF00196">
    <property type="entry name" value="GerE"/>
    <property type="match status" value="1"/>
</dbReference>
<proteinExistence type="predicted"/>
<evidence type="ECO:0000256" key="3">
    <source>
        <dbReference type="ARBA" id="ARBA00023163"/>
    </source>
</evidence>
<evidence type="ECO:0000313" key="6">
    <source>
        <dbReference type="Proteomes" id="UP000013047"/>
    </source>
</evidence>
<gene>
    <name evidence="5" type="ORF">C667_08545</name>
</gene>
<dbReference type="InterPro" id="IPR000792">
    <property type="entry name" value="Tscrpt_reg_LuxR_C"/>
</dbReference>
<name>N6YTA4_9RHOO</name>
<dbReference type="RefSeq" id="WP_004360667.1">
    <property type="nucleotide sequence ID" value="NZ_AMXF01000044.1"/>
</dbReference>
<feature type="domain" description="HTH luxR-type" evidence="4">
    <location>
        <begin position="174"/>
        <end position="237"/>
    </location>
</feature>
<accession>N6YTA4</accession>
<dbReference type="PANTHER" id="PTHR44688">
    <property type="entry name" value="DNA-BINDING TRANSCRIPTIONAL ACTIVATOR DEVR_DOSR"/>
    <property type="match status" value="1"/>
</dbReference>
<keyword evidence="6" id="KW-1185">Reference proteome</keyword>
<dbReference type="GO" id="GO:0006355">
    <property type="term" value="P:regulation of DNA-templated transcription"/>
    <property type="evidence" value="ECO:0007669"/>
    <property type="project" value="InterPro"/>
</dbReference>
<dbReference type="PANTHER" id="PTHR44688:SF16">
    <property type="entry name" value="DNA-BINDING TRANSCRIPTIONAL ACTIVATOR DEVR_DOSR"/>
    <property type="match status" value="1"/>
</dbReference>
<dbReference type="AlphaFoldDB" id="N6YTA4"/>
<dbReference type="Gene3D" id="1.10.10.10">
    <property type="entry name" value="Winged helix-like DNA-binding domain superfamily/Winged helix DNA-binding domain"/>
    <property type="match status" value="1"/>
</dbReference>
<keyword evidence="1" id="KW-0805">Transcription regulation</keyword>